<evidence type="ECO:0000256" key="10">
    <source>
        <dbReference type="ARBA" id="ARBA00023128"/>
    </source>
</evidence>
<keyword evidence="2 16" id="KW-0235">DNA replication</keyword>
<dbReference type="GO" id="GO:0005654">
    <property type="term" value="C:nucleoplasm"/>
    <property type="evidence" value="ECO:0007669"/>
    <property type="project" value="UniProtKB-SubCell"/>
</dbReference>
<dbReference type="GO" id="GO:0000287">
    <property type="term" value="F:magnesium ion binding"/>
    <property type="evidence" value="ECO:0007669"/>
    <property type="project" value="UniProtKB-UniRule"/>
</dbReference>
<dbReference type="EC" id="3.1.-.-" evidence="16"/>
<dbReference type="FunFam" id="1.10.150.20:FF:000009">
    <property type="entry name" value="Flap endonuclease 1"/>
    <property type="match status" value="1"/>
</dbReference>
<evidence type="ECO:0000256" key="16">
    <source>
        <dbReference type="HAMAP-Rule" id="MF_03140"/>
    </source>
</evidence>
<evidence type="ECO:0000256" key="5">
    <source>
        <dbReference type="ARBA" id="ARBA00022759"/>
    </source>
</evidence>
<comment type="similarity">
    <text evidence="14 16">Belongs to the XPG/RAD2 endonuclease family. FEN1 subfamily.</text>
</comment>
<keyword evidence="6 16" id="KW-0227">DNA damage</keyword>
<dbReference type="CDD" id="cd09867">
    <property type="entry name" value="PIN_FEN1"/>
    <property type="match status" value="1"/>
</dbReference>
<dbReference type="Gene3D" id="3.40.50.1010">
    <property type="entry name" value="5'-nuclease"/>
    <property type="match status" value="1"/>
</dbReference>
<feature type="region of interest" description="Disordered" evidence="17">
    <location>
        <begin position="380"/>
        <end position="427"/>
    </location>
</feature>
<dbReference type="Pfam" id="PF00867">
    <property type="entry name" value="XPG_I"/>
    <property type="match status" value="1"/>
</dbReference>
<dbReference type="PRINTS" id="PR00853">
    <property type="entry name" value="XPGRADSUPER"/>
</dbReference>
<dbReference type="InterPro" id="IPR023426">
    <property type="entry name" value="Flap_endonuc"/>
</dbReference>
<evidence type="ECO:0000256" key="11">
    <source>
        <dbReference type="ARBA" id="ARBA00023204"/>
    </source>
</evidence>
<dbReference type="Pfam" id="PF00752">
    <property type="entry name" value="XPG_N"/>
    <property type="match status" value="1"/>
</dbReference>
<reference evidence="21 22" key="1">
    <citation type="submission" date="2024-02" db="EMBL/GenBank/DDBJ databases">
        <title>High-quality chromosome-scale genome assembly of Pensacola bahiagrass (Paspalum notatum Flugge var. saurae).</title>
        <authorList>
            <person name="Vega J.M."/>
            <person name="Podio M."/>
            <person name="Orjuela J."/>
            <person name="Siena L.A."/>
            <person name="Pessino S.C."/>
            <person name="Combes M.C."/>
            <person name="Mariac C."/>
            <person name="Albertini E."/>
            <person name="Pupilli F."/>
            <person name="Ortiz J.P.A."/>
            <person name="Leblanc O."/>
        </authorList>
    </citation>
    <scope>NUCLEOTIDE SEQUENCE [LARGE SCALE GENOMIC DNA]</scope>
    <source>
        <strain evidence="21">R1</strain>
        <tissue evidence="21">Leaf</tissue>
    </source>
</reference>
<evidence type="ECO:0000259" key="19">
    <source>
        <dbReference type="SMART" id="SM00484"/>
    </source>
</evidence>
<dbReference type="SMART" id="SM00279">
    <property type="entry name" value="HhH2"/>
    <property type="match status" value="1"/>
</dbReference>
<dbReference type="InterPro" id="IPR002421">
    <property type="entry name" value="5-3_exonuclease"/>
</dbReference>
<dbReference type="SUPFAM" id="SSF47807">
    <property type="entry name" value="5' to 3' exonuclease, C-terminal subdomain"/>
    <property type="match status" value="1"/>
</dbReference>
<protein>
    <recommendedName>
        <fullName evidence="16">Flap endonuclease 1</fullName>
        <shortName evidence="16">FEN-1</shortName>
        <ecNumber evidence="16">3.1.-.-</ecNumber>
    </recommendedName>
    <alternativeName>
        <fullName evidence="16">Flap structure-specific endonuclease 1</fullName>
    </alternativeName>
</protein>
<evidence type="ECO:0000256" key="1">
    <source>
        <dbReference type="ARBA" id="ARBA00022553"/>
    </source>
</evidence>
<evidence type="ECO:0000313" key="21">
    <source>
        <dbReference type="EMBL" id="WVZ99435.1"/>
    </source>
</evidence>
<evidence type="ECO:0000256" key="2">
    <source>
        <dbReference type="ARBA" id="ARBA00022705"/>
    </source>
</evidence>
<evidence type="ECO:0000256" key="8">
    <source>
        <dbReference type="ARBA" id="ARBA00022839"/>
    </source>
</evidence>
<proteinExistence type="inferred from homology"/>
<feature type="compositionally biased region" description="Basic and acidic residues" evidence="17">
    <location>
        <begin position="403"/>
        <end position="412"/>
    </location>
</feature>
<keyword evidence="22" id="KW-1185">Reference proteome</keyword>
<dbReference type="FunFam" id="3.40.50.1010:FF:000016">
    <property type="entry name" value="Flap endonuclease 1"/>
    <property type="match status" value="2"/>
</dbReference>
<evidence type="ECO:0000256" key="15">
    <source>
        <dbReference type="ARBA" id="ARBA00063178"/>
    </source>
</evidence>
<dbReference type="SMART" id="SM00485">
    <property type="entry name" value="XPGN"/>
    <property type="match status" value="1"/>
</dbReference>
<dbReference type="GO" id="GO:0003677">
    <property type="term" value="F:DNA binding"/>
    <property type="evidence" value="ECO:0007669"/>
    <property type="project" value="UniProtKB-UniRule"/>
</dbReference>
<evidence type="ECO:0000256" key="6">
    <source>
        <dbReference type="ARBA" id="ARBA00022763"/>
    </source>
</evidence>
<keyword evidence="1 16" id="KW-0597">Phosphoprotein</keyword>
<feature type="compositionally biased region" description="Basic residues" evidence="17">
    <location>
        <begin position="416"/>
        <end position="427"/>
    </location>
</feature>
<evidence type="ECO:0000256" key="17">
    <source>
        <dbReference type="SAM" id="MobiDB-lite"/>
    </source>
</evidence>
<keyword evidence="8 16" id="KW-0269">Exonuclease</keyword>
<dbReference type="Proteomes" id="UP001341281">
    <property type="component" value="Chromosome 10"/>
</dbReference>
<gene>
    <name evidence="21" type="ORF">U9M48_044732</name>
</gene>
<organism evidence="21 22">
    <name type="scientific">Paspalum notatum var. saurae</name>
    <dbReference type="NCBI Taxonomy" id="547442"/>
    <lineage>
        <taxon>Eukaryota</taxon>
        <taxon>Viridiplantae</taxon>
        <taxon>Streptophyta</taxon>
        <taxon>Embryophyta</taxon>
        <taxon>Tracheophyta</taxon>
        <taxon>Spermatophyta</taxon>
        <taxon>Magnoliopsida</taxon>
        <taxon>Liliopsida</taxon>
        <taxon>Poales</taxon>
        <taxon>Poaceae</taxon>
        <taxon>PACMAD clade</taxon>
        <taxon>Panicoideae</taxon>
        <taxon>Andropogonodae</taxon>
        <taxon>Paspaleae</taxon>
        <taxon>Paspalinae</taxon>
        <taxon>Paspalum</taxon>
    </lineage>
</organism>
<dbReference type="GO" id="GO:0006284">
    <property type="term" value="P:base-excision repair"/>
    <property type="evidence" value="ECO:0007669"/>
    <property type="project" value="UniProtKB-UniRule"/>
</dbReference>
<evidence type="ECO:0000256" key="14">
    <source>
        <dbReference type="ARBA" id="ARBA00034726"/>
    </source>
</evidence>
<evidence type="ECO:0000256" key="9">
    <source>
        <dbReference type="ARBA" id="ARBA00022842"/>
    </source>
</evidence>
<dbReference type="InterPro" id="IPR029060">
    <property type="entry name" value="PIN-like_dom_sf"/>
</dbReference>
<dbReference type="Gene3D" id="1.10.150.20">
    <property type="entry name" value="5' to 3' exonuclease, C-terminal subdomain"/>
    <property type="match status" value="1"/>
</dbReference>
<dbReference type="InterPro" id="IPR006084">
    <property type="entry name" value="XPG/Rad2"/>
</dbReference>
<keyword evidence="12 16" id="KW-0539">Nucleus</keyword>
<sequence>MDSWVDWAHMYLCRPVTAHVCGLRAAKTQNRPVERGETKTEATRGFLRHSGSATARRAPQPPLADEMGIKGLTKLLADNAPKAMKEQKFESYFGRKIAVDASMSIYQFLIVVGRTGMETLTNEAGEVTSHLQGMFNRTIRLLEAGIKPVYSKREDATKDLTEAVEEGDKDAIEKFSKRTVKVTRQHNDDCKRLLRLMGVPVVEAPCEAEAECAALCKDDKVYAVASEDMDSLTFGSKRFLRHLMDPSSKKIPVMEFDVAKVLEELELTMDQFIDLCILCGCDYCDSIKGIGGQTALKLIRQHGSIESILENLNKDRYQIPEDWPYQEARRLFKEPDVTLDIPELKWTAPDEEGLISFLVKDNGFNEDRVTKAIEKIKSAKNKSSQGRLESFFKPVATTSAPLKRKETSDKTTKAAANKKTKAGGKKK</sequence>
<dbReference type="SMART" id="SM00475">
    <property type="entry name" value="53EXOc"/>
    <property type="match status" value="1"/>
</dbReference>
<keyword evidence="9 16" id="KW-0460">Magnesium</keyword>
<dbReference type="PANTHER" id="PTHR11081:SF9">
    <property type="entry name" value="FLAP ENDONUCLEASE 1"/>
    <property type="match status" value="1"/>
</dbReference>
<comment type="subunit">
    <text evidence="15">Interacts with PCNA1 and PCNA2. Three molecules of FEN1 bind to one PCNA trimer with each molecule binding to one PCNA monomer. PCNA stimulates the nuclease activity without altering cleavage specificity.</text>
</comment>
<dbReference type="GO" id="GO:0008409">
    <property type="term" value="F:5'-3' exonuclease activity"/>
    <property type="evidence" value="ECO:0007669"/>
    <property type="project" value="UniProtKB-UniRule"/>
</dbReference>
<dbReference type="GO" id="GO:0005730">
    <property type="term" value="C:nucleolus"/>
    <property type="evidence" value="ECO:0007669"/>
    <property type="project" value="UniProtKB-SubCell"/>
</dbReference>
<dbReference type="HAMAP" id="MF_00614">
    <property type="entry name" value="Fen"/>
    <property type="match status" value="1"/>
</dbReference>
<keyword evidence="3 16" id="KW-0540">Nuclease</keyword>
<evidence type="ECO:0000259" key="18">
    <source>
        <dbReference type="SMART" id="SM00475"/>
    </source>
</evidence>
<evidence type="ECO:0000256" key="7">
    <source>
        <dbReference type="ARBA" id="ARBA00022801"/>
    </source>
</evidence>
<evidence type="ECO:0000256" key="13">
    <source>
        <dbReference type="ARBA" id="ARBA00029382"/>
    </source>
</evidence>
<dbReference type="PROSITE" id="PS00842">
    <property type="entry name" value="XPG_2"/>
    <property type="match status" value="1"/>
</dbReference>
<evidence type="ECO:0000256" key="4">
    <source>
        <dbReference type="ARBA" id="ARBA00022723"/>
    </source>
</evidence>
<dbReference type="InterPro" id="IPR008918">
    <property type="entry name" value="HhH2"/>
</dbReference>
<keyword evidence="4 16" id="KW-0479">Metal-binding</keyword>
<dbReference type="GO" id="GO:0005739">
    <property type="term" value="C:mitochondrion"/>
    <property type="evidence" value="ECO:0007669"/>
    <property type="project" value="UniProtKB-SubCell"/>
</dbReference>
<dbReference type="GO" id="GO:0043137">
    <property type="term" value="P:DNA replication, removal of RNA primer"/>
    <property type="evidence" value="ECO:0007669"/>
    <property type="project" value="UniProtKB-UniRule"/>
</dbReference>
<dbReference type="EMBL" id="CP144754">
    <property type="protein sequence ID" value="WVZ99435.1"/>
    <property type="molecule type" value="Genomic_DNA"/>
</dbReference>
<dbReference type="PANTHER" id="PTHR11081">
    <property type="entry name" value="FLAP ENDONUCLEASE FAMILY MEMBER"/>
    <property type="match status" value="1"/>
</dbReference>
<feature type="domain" description="5'-3' exonuclease" evidence="18">
    <location>
        <begin position="95"/>
        <end position="347"/>
    </location>
</feature>
<keyword evidence="11 16" id="KW-0234">DNA repair</keyword>
<evidence type="ECO:0000256" key="3">
    <source>
        <dbReference type="ARBA" id="ARBA00022722"/>
    </source>
</evidence>
<accession>A0AAQ3UVM9</accession>
<name>A0AAQ3UVM9_PASNO</name>
<keyword evidence="10 16" id="KW-0496">Mitochondrion</keyword>
<dbReference type="AlphaFoldDB" id="A0AAQ3UVM9"/>
<comment type="cofactor">
    <cofactor evidence="16">
        <name>Mg(2+)</name>
        <dbReference type="ChEBI" id="CHEBI:18420"/>
    </cofactor>
    <text evidence="16">Binds 2 magnesium ions per subunit. They probably participate in the reaction catalyzed by the enzyme. May bind an additional third magnesium ion after substrate binding.</text>
</comment>
<dbReference type="InterPro" id="IPR019974">
    <property type="entry name" value="XPG_CS"/>
</dbReference>
<dbReference type="SUPFAM" id="SSF88723">
    <property type="entry name" value="PIN domain-like"/>
    <property type="match status" value="1"/>
</dbReference>
<evidence type="ECO:0000256" key="12">
    <source>
        <dbReference type="ARBA" id="ARBA00023242"/>
    </source>
</evidence>
<dbReference type="CDD" id="cd09907">
    <property type="entry name" value="H3TH_FEN1-Euk"/>
    <property type="match status" value="1"/>
</dbReference>
<dbReference type="InterPro" id="IPR006085">
    <property type="entry name" value="XPG_DNA_repair_N"/>
</dbReference>
<comment type="function">
    <text evidence="13 16">Structure-specific nuclease with 5'-flap endonuclease and 5'-3' exonuclease activities involved in DNA replication and repair. During DNA replication, cleaves the 5'-overhanging flap structure that is generated by displacement synthesis when DNA polymerase encounters the 5'-end of a downstream Okazaki fragment. It enters the flap from the 5'-end and then tracks to cleave the flap base, leaving a nick for ligation. Also involved in the long patch base excision repair (LP-BER) pathway, by cleaving within the apurinic/apyrimidinic (AP) site-terminated flap. Acts as a genome stabilization factor that prevents flaps from equilibrating into structures that lead to duplications and deletions. Also possesses 5'-3' exonuclease activity on nicked or gapped double-stranded DNA, and exhibits RNase H activity. Also involved in replication and repair of rDNA and in repairing mitochondrial DNA.</text>
</comment>
<feature type="domain" description="XPG N-terminal" evidence="20">
    <location>
        <begin position="67"/>
        <end position="166"/>
    </location>
</feature>
<dbReference type="SMART" id="SM00484">
    <property type="entry name" value="XPGI"/>
    <property type="match status" value="1"/>
</dbReference>
<evidence type="ECO:0000313" key="22">
    <source>
        <dbReference type="Proteomes" id="UP001341281"/>
    </source>
</evidence>
<evidence type="ECO:0000259" key="20">
    <source>
        <dbReference type="SMART" id="SM00485"/>
    </source>
</evidence>
<dbReference type="InterPro" id="IPR036279">
    <property type="entry name" value="5-3_exonuclease_C_sf"/>
</dbReference>
<keyword evidence="5 16" id="KW-0255">Endonuclease</keyword>
<feature type="domain" description="XPG-I" evidence="19">
    <location>
        <begin position="195"/>
        <end position="267"/>
    </location>
</feature>
<dbReference type="InterPro" id="IPR006086">
    <property type="entry name" value="XPG-I_dom"/>
</dbReference>
<comment type="subcellular location">
    <subcellularLocation>
        <location evidence="16">Nucleus</location>
        <location evidence="16">Nucleolus</location>
    </subcellularLocation>
    <subcellularLocation>
        <location evidence="16">Nucleus</location>
        <location evidence="16">Nucleoplasm</location>
    </subcellularLocation>
    <subcellularLocation>
        <location evidence="16">Mitochondrion</location>
    </subcellularLocation>
    <text evidence="16">Resides mostly in the nucleoli and relocalizes to the nucleoplasm upon DNA damage.</text>
</comment>
<dbReference type="GO" id="GO:0017108">
    <property type="term" value="F:5'-flap endonuclease activity"/>
    <property type="evidence" value="ECO:0007669"/>
    <property type="project" value="UniProtKB-UniRule"/>
</dbReference>
<keyword evidence="7 16" id="KW-0378">Hydrolase</keyword>